<reference evidence="3" key="2">
    <citation type="submission" date="2013-07" db="EMBL/GenBank/DDBJ databases">
        <authorList>
            <person name="Morais-Silva F.O."/>
            <person name="Rezende A.M."/>
            <person name="Pimentel C."/>
            <person name="Resende D.M."/>
            <person name="Santos C.I."/>
            <person name="Clemente C."/>
            <person name="de Oliveira L.M."/>
            <person name="da Silva S.M."/>
            <person name="Costa D.A."/>
            <person name="Varela-Raposo A."/>
            <person name="Horacio E.C.A."/>
            <person name="Matos M."/>
            <person name="Flores O."/>
            <person name="Ruiz J.C."/>
            <person name="Rodrigues-Pousada C."/>
        </authorList>
    </citation>
    <scope>NUCLEOTIDE SEQUENCE [LARGE SCALE GENOMIC DNA]</scope>
    <source>
        <strain evidence="3">ATCC 19364 / DSM 1382 / NCIMB 9332 / VKM B-1759</strain>
    </source>
</reference>
<dbReference type="AlphaFoldDB" id="T2GAG3"/>
<protein>
    <submittedName>
        <fullName evidence="2">Uncharacterized protein</fullName>
    </submittedName>
</protein>
<gene>
    <name evidence="2" type="ORF">DGI_1748</name>
</gene>
<feature type="transmembrane region" description="Helical" evidence="1">
    <location>
        <begin position="25"/>
        <end position="46"/>
    </location>
</feature>
<dbReference type="EMBL" id="CP006585">
    <property type="protein sequence ID" value="AGW13560.1"/>
    <property type="molecule type" value="Genomic_DNA"/>
</dbReference>
<keyword evidence="1" id="KW-0472">Membrane</keyword>
<dbReference type="KEGG" id="dgg:DGI_1748"/>
<organism evidence="2 3">
    <name type="scientific">Megalodesulfovibrio gigas (strain ATCC 19364 / DSM 1382 / NCIMB 9332 / VKM B-1759)</name>
    <name type="common">Desulfovibrio gigas</name>
    <dbReference type="NCBI Taxonomy" id="1121448"/>
    <lineage>
        <taxon>Bacteria</taxon>
        <taxon>Pseudomonadati</taxon>
        <taxon>Thermodesulfobacteriota</taxon>
        <taxon>Desulfovibrionia</taxon>
        <taxon>Desulfovibrionales</taxon>
        <taxon>Desulfovibrionaceae</taxon>
        <taxon>Megalodesulfovibrio</taxon>
    </lineage>
</organism>
<name>T2GAG3_MEGG1</name>
<reference evidence="2 3" key="1">
    <citation type="journal article" date="2013" name="J. Bacteriol.">
        <title>Roles of HynAB and Ech, the only two hydrogenases found in the model sulfate reducer Desulfovibrio gigas.</title>
        <authorList>
            <person name="Morais-Silva F.O."/>
            <person name="Santos C.I."/>
            <person name="Rodrigues R."/>
            <person name="Pereira I.A."/>
            <person name="Rodrigues-Pousada C."/>
        </authorList>
    </citation>
    <scope>NUCLEOTIDE SEQUENCE [LARGE SCALE GENOMIC DNA]</scope>
    <source>
        <strain evidence="3">ATCC 19364 / DSM 1382 / NCIMB 9332 / VKM B-1759</strain>
    </source>
</reference>
<keyword evidence="1" id="KW-1133">Transmembrane helix</keyword>
<keyword evidence="1" id="KW-0812">Transmembrane</keyword>
<proteinExistence type="predicted"/>
<evidence type="ECO:0000313" key="3">
    <source>
        <dbReference type="Proteomes" id="UP000016587"/>
    </source>
</evidence>
<accession>T2GAG3</accession>
<evidence type="ECO:0000256" key="1">
    <source>
        <dbReference type="SAM" id="Phobius"/>
    </source>
</evidence>
<sequence length="234" mass="25939">MRFHVATYVPPANTLKTYARSPWPLLGAGLCCLAVFLAALAGWLGVFELEGQPLRWRISLEIAVLPLFLAGVCLYMARASMGQRAWLVKLYADGLLLNARLPSGPGRRSGTDSETAPGDAADGVAVFFLEWKEIAWARLRHDVRYIKSPIPGNIQRRILTFVELGCVSPQLSFLRRHLLQEADRQDRCVGEPCPVEYAAEDRLLLRWDVSPSAAEFLKAIAARVAVREPVTVEA</sequence>
<dbReference type="HOGENOM" id="CLU_1183493_0_0_7"/>
<dbReference type="STRING" id="1121448.DGI_1748"/>
<evidence type="ECO:0000313" key="2">
    <source>
        <dbReference type="EMBL" id="AGW13560.1"/>
    </source>
</evidence>
<dbReference type="Proteomes" id="UP000016587">
    <property type="component" value="Chromosome"/>
</dbReference>
<dbReference type="RefSeq" id="WP_021760431.1">
    <property type="nucleotide sequence ID" value="NC_022444.1"/>
</dbReference>
<keyword evidence="3" id="KW-1185">Reference proteome</keyword>
<dbReference type="PATRIC" id="fig|1121448.10.peg.1731"/>
<feature type="transmembrane region" description="Helical" evidence="1">
    <location>
        <begin position="58"/>
        <end position="77"/>
    </location>
</feature>